<reference evidence="3" key="1">
    <citation type="submission" date="2019-06" db="EMBL/GenBank/DDBJ databases">
        <title>Alistipes onderdonkii subsp. vulgaris subsp. nov., Alistipes dispar sp. nov. and Alistipes communis sp. nov., isolated from human faeces, and creation of Alistipes onderdonkii subsp. onderdonkii subsp. nov.</title>
        <authorList>
            <person name="Sakamoto M."/>
            <person name="Ikeyama N."/>
            <person name="Ogata Y."/>
            <person name="Suda W."/>
            <person name="Iino T."/>
            <person name="Hattori M."/>
            <person name="Ohkuma M."/>
        </authorList>
    </citation>
    <scope>NUCLEOTIDE SEQUENCE [LARGE SCALE GENOMIC DNA]</scope>
    <source>
        <strain evidence="3">5CBH24</strain>
    </source>
</reference>
<dbReference type="AlphaFoldDB" id="A0A4Y1WS50"/>
<name>A0A4Y1WS50_9BACT</name>
<dbReference type="Pfam" id="PF13589">
    <property type="entry name" value="HATPase_c_3"/>
    <property type="match status" value="1"/>
</dbReference>
<evidence type="ECO:0000256" key="1">
    <source>
        <dbReference type="SAM" id="Coils"/>
    </source>
</evidence>
<dbReference type="KEGG" id="acou:A5CBH24_09700"/>
<proteinExistence type="predicted"/>
<organism evidence="2 3">
    <name type="scientific">Alistipes communis</name>
    <dbReference type="NCBI Taxonomy" id="2585118"/>
    <lineage>
        <taxon>Bacteria</taxon>
        <taxon>Pseudomonadati</taxon>
        <taxon>Bacteroidota</taxon>
        <taxon>Bacteroidia</taxon>
        <taxon>Bacteroidales</taxon>
        <taxon>Rikenellaceae</taxon>
        <taxon>Alistipes</taxon>
    </lineage>
</organism>
<dbReference type="InterPro" id="IPR036890">
    <property type="entry name" value="HATPase_C_sf"/>
</dbReference>
<gene>
    <name evidence="2" type="ORF">A5CBH24_09700</name>
</gene>
<dbReference type="OrthoDB" id="7452186at2"/>
<protein>
    <recommendedName>
        <fullName evidence="4">Molecular chaperone HtpG</fullName>
    </recommendedName>
</protein>
<dbReference type="SUPFAM" id="SSF55874">
    <property type="entry name" value="ATPase domain of HSP90 chaperone/DNA topoisomerase II/histidine kinase"/>
    <property type="match status" value="1"/>
</dbReference>
<sequence>MNDKMNTNHPQIGKDVIESLTLGMYEDCRFIYREYIQNAADAVDKAINHNLLKKGEETIHVRIDADERTISVHDNATGIPQNQVMAILRNIAHSTKKRGEDKGFRGIGRLGGLGYCSKLIFETSYYGEPVKSVMTWDADLLKYIINDRENSEEATDVLSKVTKVETEKESIDAHYFNVIMEDVSSDDLLDVESVTDYLSMVAPVDISSSFIFRQKINDFKKENGLTVDTYNIFVNNDQIYKPYTGAIYEDNNGGKKKVDDIIDVKFLMAKDDSGSIIYWGWYSISTLKGQMKPKNLARGIRLRKENIQIGDEEICKKFFTKTEDQRFSFYYFGEIHALSKGLIPNSRRDYFGESKECVEFEQKIRQDFLKLKELCYDAQRLRSSTSTIAKGKELRVTIQNKEKNGYISQKERDDLHRRLEEQEKKEEQAQKLLANVKAKISLKDSPLKAVLEHFETSELIKEKKQLETDSEKSVNETVKETKTRYRTDKPIYSRYSKNEKKLISKIYTAIGNAIADEYLREALISNIEDYITK</sequence>
<dbReference type="Proteomes" id="UP000318946">
    <property type="component" value="Chromosome"/>
</dbReference>
<evidence type="ECO:0000313" key="3">
    <source>
        <dbReference type="Proteomes" id="UP000318946"/>
    </source>
</evidence>
<keyword evidence="3" id="KW-1185">Reference proteome</keyword>
<evidence type="ECO:0000313" key="2">
    <source>
        <dbReference type="EMBL" id="BBL03657.1"/>
    </source>
</evidence>
<keyword evidence="1" id="KW-0175">Coiled coil</keyword>
<dbReference type="Gene3D" id="3.30.565.10">
    <property type="entry name" value="Histidine kinase-like ATPase, C-terminal domain"/>
    <property type="match status" value="1"/>
</dbReference>
<dbReference type="RefSeq" id="WP_141412369.1">
    <property type="nucleotide sequence ID" value="NZ_AP019735.1"/>
</dbReference>
<feature type="coiled-coil region" evidence="1">
    <location>
        <begin position="412"/>
        <end position="439"/>
    </location>
</feature>
<dbReference type="EMBL" id="AP019735">
    <property type="protein sequence ID" value="BBL03657.1"/>
    <property type="molecule type" value="Genomic_DNA"/>
</dbReference>
<dbReference type="GeneID" id="78341687"/>
<evidence type="ECO:0008006" key="4">
    <source>
        <dbReference type="Google" id="ProtNLM"/>
    </source>
</evidence>
<accession>A0A4Y1WS50</accession>